<dbReference type="GO" id="GO:0003841">
    <property type="term" value="F:1-acylglycerol-3-phosphate O-acyltransferase activity"/>
    <property type="evidence" value="ECO:0007669"/>
    <property type="project" value="TreeGrafter"/>
</dbReference>
<dbReference type="InterPro" id="IPR002123">
    <property type="entry name" value="Plipid/glycerol_acylTrfase"/>
</dbReference>
<keyword evidence="2 5" id="KW-0012">Acyltransferase</keyword>
<dbReference type="AlphaFoldDB" id="A0A345T2C0"/>
<feature type="domain" description="Phospholipid/glycerol acyltransferase" evidence="4">
    <location>
        <begin position="64"/>
        <end position="174"/>
    </location>
</feature>
<dbReference type="KEGG" id="stri:C7M71_024730"/>
<accession>A0A345T2C0</accession>
<dbReference type="SMART" id="SM00563">
    <property type="entry name" value="PlsC"/>
    <property type="match status" value="1"/>
</dbReference>
<dbReference type="GO" id="GO:0006654">
    <property type="term" value="P:phosphatidic acid biosynthetic process"/>
    <property type="evidence" value="ECO:0007669"/>
    <property type="project" value="TreeGrafter"/>
</dbReference>
<dbReference type="CDD" id="cd07989">
    <property type="entry name" value="LPLAT_AGPAT-like"/>
    <property type="match status" value="1"/>
</dbReference>
<reference evidence="6" key="1">
    <citation type="submission" date="2018-07" db="EMBL/GenBank/DDBJ databases">
        <title>Streptacidiphilus bronchialis DSM 106435 chromosome.</title>
        <authorList>
            <person name="Batra D."/>
            <person name="Gulvik C.A."/>
        </authorList>
    </citation>
    <scope>NUCLEOTIDE SEQUENCE [LARGE SCALE GENOMIC DNA]</scope>
    <source>
        <strain evidence="6">DSM 106435</strain>
    </source>
</reference>
<keyword evidence="1 5" id="KW-0808">Transferase</keyword>
<evidence type="ECO:0000256" key="3">
    <source>
        <dbReference type="SAM" id="MobiDB-lite"/>
    </source>
</evidence>
<dbReference type="SUPFAM" id="SSF69593">
    <property type="entry name" value="Glycerol-3-phosphate (1)-acyltransferase"/>
    <property type="match status" value="1"/>
</dbReference>
<evidence type="ECO:0000313" key="5">
    <source>
        <dbReference type="EMBL" id="AXI80125.1"/>
    </source>
</evidence>
<dbReference type="EMBL" id="CP031264">
    <property type="protein sequence ID" value="AXI80125.1"/>
    <property type="molecule type" value="Genomic_DNA"/>
</dbReference>
<gene>
    <name evidence="5" type="ORF">C7M71_024730</name>
</gene>
<evidence type="ECO:0000256" key="2">
    <source>
        <dbReference type="ARBA" id="ARBA00023315"/>
    </source>
</evidence>
<dbReference type="PANTHER" id="PTHR10434">
    <property type="entry name" value="1-ACYL-SN-GLYCEROL-3-PHOSPHATE ACYLTRANSFERASE"/>
    <property type="match status" value="1"/>
</dbReference>
<dbReference type="GO" id="GO:0005886">
    <property type="term" value="C:plasma membrane"/>
    <property type="evidence" value="ECO:0007669"/>
    <property type="project" value="TreeGrafter"/>
</dbReference>
<evidence type="ECO:0000256" key="1">
    <source>
        <dbReference type="ARBA" id="ARBA00022679"/>
    </source>
</evidence>
<dbReference type="PANTHER" id="PTHR10434:SF11">
    <property type="entry name" value="1-ACYL-SN-GLYCEROL-3-PHOSPHATE ACYLTRANSFERASE"/>
    <property type="match status" value="1"/>
</dbReference>
<organism evidence="5 6">
    <name type="scientific">Peterkaempfera bronchialis</name>
    <dbReference type="NCBI Taxonomy" id="2126346"/>
    <lineage>
        <taxon>Bacteria</taxon>
        <taxon>Bacillati</taxon>
        <taxon>Actinomycetota</taxon>
        <taxon>Actinomycetes</taxon>
        <taxon>Kitasatosporales</taxon>
        <taxon>Streptomycetaceae</taxon>
        <taxon>Peterkaempfera</taxon>
    </lineage>
</organism>
<keyword evidence="6" id="KW-1185">Reference proteome</keyword>
<evidence type="ECO:0000313" key="6">
    <source>
        <dbReference type="Proteomes" id="UP000249340"/>
    </source>
</evidence>
<evidence type="ECO:0000259" key="4">
    <source>
        <dbReference type="SMART" id="SM00563"/>
    </source>
</evidence>
<protein>
    <submittedName>
        <fullName evidence="5">1-acyl-sn-glycerol-3-phosphate acyltransferase</fullName>
    </submittedName>
</protein>
<name>A0A345T2C0_9ACTN</name>
<dbReference type="Proteomes" id="UP000249340">
    <property type="component" value="Chromosome"/>
</dbReference>
<sequence>MSSTDHGEAPRQAVPRRAGRSADTPYRPTERGAAVGRRIGIALARTGWRVRVLGGWRVPVAGPVILAANHANLVDGPLLMGMSPRPTHFLVKEEMFSGPVGAVLRGVGQIPVQRRSADRTAIGSALEVLKDGGVLGVFPEGTRGDGDFAQVQGGLAYLALRSGAPVVPVAVFGTGERGRTLGAIPPLRGRIDVVFGDPFDAGDGSRLRTRKAMQEASERVRTRLAGHLAQARELTGR</sequence>
<dbReference type="Pfam" id="PF01553">
    <property type="entry name" value="Acyltransferase"/>
    <property type="match status" value="1"/>
</dbReference>
<dbReference type="OrthoDB" id="4319194at2"/>
<feature type="region of interest" description="Disordered" evidence="3">
    <location>
        <begin position="1"/>
        <end position="31"/>
    </location>
</feature>
<proteinExistence type="predicted"/>